<dbReference type="KEGG" id="mees:MmiEs2_04160"/>
<protein>
    <submittedName>
        <fullName evidence="2">Coenzyme A biosynthesis bifunctional protein CoaBC</fullName>
        <ecNumber evidence="2">6.3.2.5</ecNumber>
    </submittedName>
</protein>
<gene>
    <name evidence="2" type="primary">coaBC_1</name>
    <name evidence="2" type="ORF">MmiEs2_04160</name>
</gene>
<dbReference type="InterPro" id="IPR003382">
    <property type="entry name" value="Flavoprotein"/>
</dbReference>
<proteinExistence type="predicted"/>
<dbReference type="RefSeq" id="WP_316559777.1">
    <property type="nucleotide sequence ID" value="NZ_CP131062.1"/>
</dbReference>
<reference evidence="2 3" key="1">
    <citation type="submission" date="2023-07" db="EMBL/GenBank/DDBJ databases">
        <title>Closed genome sequence of Methanimicrococcus sp. Es2.</title>
        <authorList>
            <person name="Protasov E."/>
            <person name="Platt K."/>
            <person name="Reeh H."/>
            <person name="Poehlein A."/>
            <person name="Daniel R."/>
            <person name="Brune A."/>
        </authorList>
    </citation>
    <scope>NUCLEOTIDE SEQUENCE [LARGE SCALE GENOMIC DNA]</scope>
    <source>
        <strain evidence="2 3">Es2</strain>
    </source>
</reference>
<keyword evidence="3" id="KW-1185">Reference proteome</keyword>
<dbReference type="NCBIfam" id="TIGR02699">
    <property type="entry name" value="archaeo_AfpA"/>
    <property type="match status" value="1"/>
</dbReference>
<dbReference type="GeneID" id="85196866"/>
<evidence type="ECO:0000259" key="1">
    <source>
        <dbReference type="Pfam" id="PF02441"/>
    </source>
</evidence>
<organism evidence="2 3">
    <name type="scientific">Methanimicrococcus stummii</name>
    <dbReference type="NCBI Taxonomy" id="3028294"/>
    <lineage>
        <taxon>Archaea</taxon>
        <taxon>Methanobacteriati</taxon>
        <taxon>Methanobacteriota</taxon>
        <taxon>Stenosarchaea group</taxon>
        <taxon>Methanomicrobia</taxon>
        <taxon>Methanosarcinales</taxon>
        <taxon>Methanosarcinaceae</taxon>
        <taxon>Methanimicrococcus</taxon>
    </lineage>
</organism>
<evidence type="ECO:0000313" key="3">
    <source>
        <dbReference type="Proteomes" id="UP001302662"/>
    </source>
</evidence>
<dbReference type="InterPro" id="IPR036551">
    <property type="entry name" value="Flavin_trans-like"/>
</dbReference>
<dbReference type="Pfam" id="PF02441">
    <property type="entry name" value="Flavoprotein"/>
    <property type="match status" value="1"/>
</dbReference>
<keyword evidence="2" id="KW-0436">Ligase</keyword>
<name>A0AA96VKY7_9EURY</name>
<sequence>MSKKKSRQKTRMLAWGITGAGDKLTETVEVMKQIKERNYIIDVFVSSEGETVLKWYKQFEEVNNVFDSCTVESSPNAPFILGDLQTGKYDALIISPATANTVAKIVCGVADTLLTNAVSQTAKTDIPIYIYPVDQKKGKIKTEAPNGRQFTLKMRDIDVENSKKLKKMENIKVVKSPEKLKRYFKL</sequence>
<dbReference type="GO" id="GO:0004632">
    <property type="term" value="F:phosphopantothenate--cysteine ligase activity"/>
    <property type="evidence" value="ECO:0007669"/>
    <property type="project" value="UniProtKB-EC"/>
</dbReference>
<feature type="domain" description="Flavoprotein" evidence="1">
    <location>
        <begin position="13"/>
        <end position="175"/>
    </location>
</feature>
<dbReference type="EC" id="6.3.2.5" evidence="2"/>
<dbReference type="EMBL" id="CP131062">
    <property type="protein sequence ID" value="WNY28232.1"/>
    <property type="molecule type" value="Genomic_DNA"/>
</dbReference>
<accession>A0AA96VKY7</accession>
<dbReference type="Proteomes" id="UP001302662">
    <property type="component" value="Chromosome"/>
</dbReference>
<dbReference type="SUPFAM" id="SSF52507">
    <property type="entry name" value="Homo-oligomeric flavin-containing Cys decarboxylases, HFCD"/>
    <property type="match status" value="1"/>
</dbReference>
<dbReference type="AlphaFoldDB" id="A0AA96VKY7"/>
<dbReference type="Gene3D" id="3.40.50.1950">
    <property type="entry name" value="Flavin prenyltransferase-like"/>
    <property type="match status" value="1"/>
</dbReference>
<dbReference type="InterPro" id="IPR014072">
    <property type="entry name" value="Archaeoflavo_AfpA"/>
</dbReference>
<evidence type="ECO:0000313" key="2">
    <source>
        <dbReference type="EMBL" id="WNY28232.1"/>
    </source>
</evidence>